<accession>A0AAE1CGM0</accession>
<proteinExistence type="predicted"/>
<gene>
    <name evidence="3" type="ORF">B0T22DRAFT_45428</name>
</gene>
<feature type="region of interest" description="Disordered" evidence="1">
    <location>
        <begin position="76"/>
        <end position="98"/>
    </location>
</feature>
<comment type="caution">
    <text evidence="3">The sequence shown here is derived from an EMBL/GenBank/DDBJ whole genome shotgun (WGS) entry which is preliminary data.</text>
</comment>
<evidence type="ECO:0000256" key="1">
    <source>
        <dbReference type="SAM" id="MobiDB-lite"/>
    </source>
</evidence>
<evidence type="ECO:0008006" key="5">
    <source>
        <dbReference type="Google" id="ProtNLM"/>
    </source>
</evidence>
<dbReference type="Proteomes" id="UP001270362">
    <property type="component" value="Unassembled WGS sequence"/>
</dbReference>
<reference evidence="3" key="1">
    <citation type="journal article" date="2023" name="Mol. Phylogenet. Evol.">
        <title>Genome-scale phylogeny and comparative genomics of the fungal order Sordariales.</title>
        <authorList>
            <person name="Hensen N."/>
            <person name="Bonometti L."/>
            <person name="Westerberg I."/>
            <person name="Brannstrom I.O."/>
            <person name="Guillou S."/>
            <person name="Cros-Aarteil S."/>
            <person name="Calhoun S."/>
            <person name="Haridas S."/>
            <person name="Kuo A."/>
            <person name="Mondo S."/>
            <person name="Pangilinan J."/>
            <person name="Riley R."/>
            <person name="LaButti K."/>
            <person name="Andreopoulos B."/>
            <person name="Lipzen A."/>
            <person name="Chen C."/>
            <person name="Yan M."/>
            <person name="Daum C."/>
            <person name="Ng V."/>
            <person name="Clum A."/>
            <person name="Steindorff A."/>
            <person name="Ohm R.A."/>
            <person name="Martin F."/>
            <person name="Silar P."/>
            <person name="Natvig D.O."/>
            <person name="Lalanne C."/>
            <person name="Gautier V."/>
            <person name="Ament-Velasquez S.L."/>
            <person name="Kruys A."/>
            <person name="Hutchinson M.I."/>
            <person name="Powell A.J."/>
            <person name="Barry K."/>
            <person name="Miller A.N."/>
            <person name="Grigoriev I.V."/>
            <person name="Debuchy R."/>
            <person name="Gladieux P."/>
            <person name="Hiltunen Thoren M."/>
            <person name="Johannesson H."/>
        </authorList>
    </citation>
    <scope>NUCLEOTIDE SEQUENCE</scope>
    <source>
        <strain evidence="3">CBS 314.62</strain>
    </source>
</reference>
<keyword evidence="2" id="KW-0732">Signal</keyword>
<dbReference type="EMBL" id="JAULSO010000001">
    <property type="protein sequence ID" value="KAK3693625.1"/>
    <property type="molecule type" value="Genomic_DNA"/>
</dbReference>
<name>A0AAE1CGM0_9PEZI</name>
<organism evidence="3 4">
    <name type="scientific">Podospora appendiculata</name>
    <dbReference type="NCBI Taxonomy" id="314037"/>
    <lineage>
        <taxon>Eukaryota</taxon>
        <taxon>Fungi</taxon>
        <taxon>Dikarya</taxon>
        <taxon>Ascomycota</taxon>
        <taxon>Pezizomycotina</taxon>
        <taxon>Sordariomycetes</taxon>
        <taxon>Sordariomycetidae</taxon>
        <taxon>Sordariales</taxon>
        <taxon>Podosporaceae</taxon>
        <taxon>Podospora</taxon>
    </lineage>
</organism>
<feature type="chain" id="PRO_5042236758" description="Secreted protein" evidence="2">
    <location>
        <begin position="32"/>
        <end position="98"/>
    </location>
</feature>
<feature type="signal peptide" evidence="2">
    <location>
        <begin position="1"/>
        <end position="31"/>
    </location>
</feature>
<dbReference type="AlphaFoldDB" id="A0AAE1CGM0"/>
<feature type="compositionally biased region" description="Polar residues" evidence="1">
    <location>
        <begin position="80"/>
        <end position="98"/>
    </location>
</feature>
<evidence type="ECO:0000256" key="2">
    <source>
        <dbReference type="SAM" id="SignalP"/>
    </source>
</evidence>
<sequence>MVASHNRNIMPLLHVHVAWLSWLVLTRSCLAHRRAPGIEPPQSETSQFYRWKATTWVLCHNSRNGRDFQPRSFSPHCHTAHQTLSCEDTGSTEQHLRR</sequence>
<reference evidence="3" key="2">
    <citation type="submission" date="2023-06" db="EMBL/GenBank/DDBJ databases">
        <authorList>
            <consortium name="Lawrence Berkeley National Laboratory"/>
            <person name="Haridas S."/>
            <person name="Hensen N."/>
            <person name="Bonometti L."/>
            <person name="Westerberg I."/>
            <person name="Brannstrom I.O."/>
            <person name="Guillou S."/>
            <person name="Cros-Aarteil S."/>
            <person name="Calhoun S."/>
            <person name="Kuo A."/>
            <person name="Mondo S."/>
            <person name="Pangilinan J."/>
            <person name="Riley R."/>
            <person name="Labutti K."/>
            <person name="Andreopoulos B."/>
            <person name="Lipzen A."/>
            <person name="Chen C."/>
            <person name="Yanf M."/>
            <person name="Daum C."/>
            <person name="Ng V."/>
            <person name="Clum A."/>
            <person name="Steindorff A."/>
            <person name="Ohm R."/>
            <person name="Martin F."/>
            <person name="Silar P."/>
            <person name="Natvig D."/>
            <person name="Lalanne C."/>
            <person name="Gautier V."/>
            <person name="Ament-Velasquez S.L."/>
            <person name="Kruys A."/>
            <person name="Hutchinson M.I."/>
            <person name="Powell A.J."/>
            <person name="Barry K."/>
            <person name="Miller A.N."/>
            <person name="Grigoriev I.V."/>
            <person name="Debuchy R."/>
            <person name="Gladieux P."/>
            <person name="Thoren M.H."/>
            <person name="Johannesson H."/>
        </authorList>
    </citation>
    <scope>NUCLEOTIDE SEQUENCE</scope>
    <source>
        <strain evidence="3">CBS 314.62</strain>
    </source>
</reference>
<keyword evidence="4" id="KW-1185">Reference proteome</keyword>
<evidence type="ECO:0000313" key="4">
    <source>
        <dbReference type="Proteomes" id="UP001270362"/>
    </source>
</evidence>
<protein>
    <recommendedName>
        <fullName evidence="5">Secreted protein</fullName>
    </recommendedName>
</protein>
<evidence type="ECO:0000313" key="3">
    <source>
        <dbReference type="EMBL" id="KAK3693625.1"/>
    </source>
</evidence>